<dbReference type="EMBL" id="KV423968">
    <property type="protein sequence ID" value="KZT57069.1"/>
    <property type="molecule type" value="Genomic_DNA"/>
</dbReference>
<evidence type="ECO:0000313" key="3">
    <source>
        <dbReference type="Proteomes" id="UP000076842"/>
    </source>
</evidence>
<dbReference type="OrthoDB" id="412788at2759"/>
<feature type="domain" description="GST N-terminal" evidence="1">
    <location>
        <begin position="6"/>
        <end position="85"/>
    </location>
</feature>
<dbReference type="InterPro" id="IPR004045">
    <property type="entry name" value="Glutathione_S-Trfase_N"/>
</dbReference>
<proteinExistence type="predicted"/>
<dbReference type="Proteomes" id="UP000076842">
    <property type="component" value="Unassembled WGS sequence"/>
</dbReference>
<dbReference type="AlphaFoldDB" id="A0A165FQE9"/>
<dbReference type="InterPro" id="IPR036249">
    <property type="entry name" value="Thioredoxin-like_sf"/>
</dbReference>
<reference evidence="2 3" key="1">
    <citation type="journal article" date="2016" name="Mol. Biol. Evol.">
        <title>Comparative Genomics of Early-Diverging Mushroom-Forming Fungi Provides Insights into the Origins of Lignocellulose Decay Capabilities.</title>
        <authorList>
            <person name="Nagy L.G."/>
            <person name="Riley R."/>
            <person name="Tritt A."/>
            <person name="Adam C."/>
            <person name="Daum C."/>
            <person name="Floudas D."/>
            <person name="Sun H."/>
            <person name="Yadav J.S."/>
            <person name="Pangilinan J."/>
            <person name="Larsson K.H."/>
            <person name="Matsuura K."/>
            <person name="Barry K."/>
            <person name="Labutti K."/>
            <person name="Kuo R."/>
            <person name="Ohm R.A."/>
            <person name="Bhattacharya S.S."/>
            <person name="Shirouzu T."/>
            <person name="Yoshinaga Y."/>
            <person name="Martin F.M."/>
            <person name="Grigoriev I.V."/>
            <person name="Hibbett D.S."/>
        </authorList>
    </citation>
    <scope>NUCLEOTIDE SEQUENCE [LARGE SCALE GENOMIC DNA]</scope>
    <source>
        <strain evidence="2 3">HHB12733</strain>
    </source>
</reference>
<dbReference type="SUPFAM" id="SSF52833">
    <property type="entry name" value="Thioredoxin-like"/>
    <property type="match status" value="1"/>
</dbReference>
<protein>
    <recommendedName>
        <fullName evidence="1">GST N-terminal domain-containing protein</fullName>
    </recommendedName>
</protein>
<gene>
    <name evidence="2" type="ORF">CALCODRAFT_517677</name>
</gene>
<name>A0A165FQE9_9BASI</name>
<evidence type="ECO:0000259" key="1">
    <source>
        <dbReference type="Pfam" id="PF13417"/>
    </source>
</evidence>
<keyword evidence="3" id="KW-1185">Reference proteome</keyword>
<accession>A0A165FQE9</accession>
<dbReference type="Gene3D" id="3.40.30.10">
    <property type="entry name" value="Glutaredoxin"/>
    <property type="match status" value="1"/>
</dbReference>
<dbReference type="InParanoid" id="A0A165FQE9"/>
<evidence type="ECO:0000313" key="2">
    <source>
        <dbReference type="EMBL" id="KZT57069.1"/>
    </source>
</evidence>
<dbReference type="STRING" id="1353952.A0A165FQE9"/>
<dbReference type="Pfam" id="PF13417">
    <property type="entry name" value="GST_N_3"/>
    <property type="match status" value="1"/>
</dbReference>
<organism evidence="2 3">
    <name type="scientific">Calocera cornea HHB12733</name>
    <dbReference type="NCBI Taxonomy" id="1353952"/>
    <lineage>
        <taxon>Eukaryota</taxon>
        <taxon>Fungi</taxon>
        <taxon>Dikarya</taxon>
        <taxon>Basidiomycota</taxon>
        <taxon>Agaricomycotina</taxon>
        <taxon>Dacrymycetes</taxon>
        <taxon>Dacrymycetales</taxon>
        <taxon>Dacrymycetaceae</taxon>
        <taxon>Calocera</taxon>
    </lineage>
</organism>
<sequence>MKIPVLYVYPPSVWASVPELALIELGYHPDAVLRRVVDLSEGENLGPDFYEINKRATLPALEADGKHYTSTIEVTKYLVEHAPTPGKTGQHQSVIDAVHAEELDPNFAKIAARCENELGKKQELGLEEFATERYAAAVQYAAHRPEMQAFYEAKLPQLEELHALYAGSASAEQQQAFFQKSTMHWQAINSFIWEKLPHYLPHTGFIEGPEPGEADFHVAAWLTRIVACCMDTQSTNVNDEMQALARELCDEVPEEVDRYWAAWTQRQSWRMVYRDGLH</sequence>